<evidence type="ECO:0000256" key="6">
    <source>
        <dbReference type="ARBA" id="ARBA00023136"/>
    </source>
</evidence>
<gene>
    <name evidence="10" type="ORF">MKQ68_15905</name>
</gene>
<feature type="transmembrane region" description="Helical" evidence="7">
    <location>
        <begin position="90"/>
        <end position="120"/>
    </location>
</feature>
<dbReference type="SUPFAM" id="SSF50182">
    <property type="entry name" value="Sm-like ribonucleoproteins"/>
    <property type="match status" value="1"/>
</dbReference>
<comment type="similarity">
    <text evidence="2">Belongs to the MscS (TC 1.A.23) family.</text>
</comment>
<evidence type="ECO:0000256" key="2">
    <source>
        <dbReference type="ARBA" id="ARBA00008017"/>
    </source>
</evidence>
<dbReference type="SUPFAM" id="SSF82689">
    <property type="entry name" value="Mechanosensitive channel protein MscS (YggB), C-terminal domain"/>
    <property type="match status" value="1"/>
</dbReference>
<accession>A0ABY6IWK0</accession>
<dbReference type="Pfam" id="PF21082">
    <property type="entry name" value="MS_channel_3rd"/>
    <property type="match status" value="1"/>
</dbReference>
<dbReference type="InterPro" id="IPR011066">
    <property type="entry name" value="MscS_channel_C_sf"/>
</dbReference>
<keyword evidence="11" id="KW-1185">Reference proteome</keyword>
<keyword evidence="5 7" id="KW-1133">Transmembrane helix</keyword>
<evidence type="ECO:0000259" key="9">
    <source>
        <dbReference type="Pfam" id="PF21082"/>
    </source>
</evidence>
<dbReference type="InterPro" id="IPR006685">
    <property type="entry name" value="MscS_channel_2nd"/>
</dbReference>
<dbReference type="Pfam" id="PF05552">
    <property type="entry name" value="MS_channel_1st_1"/>
    <property type="match status" value="1"/>
</dbReference>
<dbReference type="Gene3D" id="2.30.30.60">
    <property type="match status" value="1"/>
</dbReference>
<dbReference type="RefSeq" id="WP_264279979.1">
    <property type="nucleotide sequence ID" value="NZ_CP107006.1"/>
</dbReference>
<protein>
    <submittedName>
        <fullName evidence="10">Mechanosensitive ion channel</fullName>
    </submittedName>
</protein>
<evidence type="ECO:0000313" key="10">
    <source>
        <dbReference type="EMBL" id="UYQ91576.1"/>
    </source>
</evidence>
<evidence type="ECO:0000259" key="8">
    <source>
        <dbReference type="Pfam" id="PF00924"/>
    </source>
</evidence>
<evidence type="ECO:0000256" key="4">
    <source>
        <dbReference type="ARBA" id="ARBA00022692"/>
    </source>
</evidence>
<feature type="domain" description="Mechanosensitive ion channel MscS C-terminal" evidence="9">
    <location>
        <begin position="179"/>
        <end position="259"/>
    </location>
</feature>
<dbReference type="SUPFAM" id="SSF82861">
    <property type="entry name" value="Mechanosensitive channel protein MscS (YggB), transmembrane region"/>
    <property type="match status" value="1"/>
</dbReference>
<evidence type="ECO:0000313" key="11">
    <source>
        <dbReference type="Proteomes" id="UP001162741"/>
    </source>
</evidence>
<keyword evidence="4 7" id="KW-0812">Transmembrane</keyword>
<dbReference type="InterPro" id="IPR045275">
    <property type="entry name" value="MscS_archaea/bacteria_type"/>
</dbReference>
<evidence type="ECO:0000256" key="3">
    <source>
        <dbReference type="ARBA" id="ARBA00022475"/>
    </source>
</evidence>
<sequence length="273" mass="29836">MNFDKVQVFWNNLIVWASQFAPKLIGAIIVLVVGFLLIRWLDRMLARAMARRETHNSLQTFLKSVVSIGLKILLVIFAAGILGLQTTSLAAVIAAAGLAVGLALQGSLANLAGGVLILLFKPFKVGDLVTIQGITGIVNEIQIFSTILTTGDGKMAILPNGAVSNGTIINSSKSGHLRVDLVVKLAASENFNRVRDVIKNVLEQDRRIKKDPEPAVSIIDFDGDFMNVFVRPFVDMEDYWPVYYDLHQKIQQALIANGMKAPVSTKLAPQQAW</sequence>
<keyword evidence="6 7" id="KW-0472">Membrane</keyword>
<dbReference type="Gene3D" id="3.30.70.100">
    <property type="match status" value="1"/>
</dbReference>
<reference evidence="10" key="1">
    <citation type="submission" date="2022-10" db="EMBL/GenBank/DDBJ databases">
        <title>Chitinophaga sp. nov., isolated from soil.</title>
        <authorList>
            <person name="Jeon C.O."/>
        </authorList>
    </citation>
    <scope>NUCLEOTIDE SEQUENCE</scope>
    <source>
        <strain evidence="10">R8</strain>
    </source>
</reference>
<name>A0ABY6IWK0_9BACT</name>
<comment type="subcellular location">
    <subcellularLocation>
        <location evidence="1">Cell membrane</location>
        <topology evidence="1">Multi-pass membrane protein</topology>
    </subcellularLocation>
</comment>
<dbReference type="EMBL" id="CP107006">
    <property type="protein sequence ID" value="UYQ91576.1"/>
    <property type="molecule type" value="Genomic_DNA"/>
</dbReference>
<dbReference type="Proteomes" id="UP001162741">
    <property type="component" value="Chromosome"/>
</dbReference>
<dbReference type="InterPro" id="IPR049278">
    <property type="entry name" value="MS_channel_C"/>
</dbReference>
<feature type="domain" description="Mechanosensitive ion channel MscS" evidence="8">
    <location>
        <begin position="107"/>
        <end position="173"/>
    </location>
</feature>
<organism evidence="10 11">
    <name type="scientific">Chitinophaga horti</name>
    <dbReference type="NCBI Taxonomy" id="2920382"/>
    <lineage>
        <taxon>Bacteria</taxon>
        <taxon>Pseudomonadati</taxon>
        <taxon>Bacteroidota</taxon>
        <taxon>Chitinophagia</taxon>
        <taxon>Chitinophagales</taxon>
        <taxon>Chitinophagaceae</taxon>
        <taxon>Chitinophaga</taxon>
    </lineage>
</organism>
<evidence type="ECO:0000256" key="5">
    <source>
        <dbReference type="ARBA" id="ARBA00022989"/>
    </source>
</evidence>
<dbReference type="InterPro" id="IPR011014">
    <property type="entry name" value="MscS_channel_TM-2"/>
</dbReference>
<proteinExistence type="inferred from homology"/>
<dbReference type="Pfam" id="PF00924">
    <property type="entry name" value="MS_channel_2nd"/>
    <property type="match status" value="1"/>
</dbReference>
<dbReference type="InterPro" id="IPR023408">
    <property type="entry name" value="MscS_beta-dom_sf"/>
</dbReference>
<feature type="transmembrane region" description="Helical" evidence="7">
    <location>
        <begin position="20"/>
        <end position="41"/>
    </location>
</feature>
<dbReference type="PANTHER" id="PTHR30221">
    <property type="entry name" value="SMALL-CONDUCTANCE MECHANOSENSITIVE CHANNEL"/>
    <property type="match status" value="1"/>
</dbReference>
<evidence type="ECO:0000256" key="1">
    <source>
        <dbReference type="ARBA" id="ARBA00004651"/>
    </source>
</evidence>
<evidence type="ECO:0000256" key="7">
    <source>
        <dbReference type="SAM" id="Phobius"/>
    </source>
</evidence>
<dbReference type="InterPro" id="IPR010920">
    <property type="entry name" value="LSM_dom_sf"/>
</dbReference>
<feature type="transmembrane region" description="Helical" evidence="7">
    <location>
        <begin position="61"/>
        <end position="84"/>
    </location>
</feature>
<dbReference type="InterPro" id="IPR008910">
    <property type="entry name" value="MSC_TM_helix"/>
</dbReference>
<dbReference type="Gene3D" id="1.10.287.1260">
    <property type="match status" value="1"/>
</dbReference>
<dbReference type="PANTHER" id="PTHR30221:SF1">
    <property type="entry name" value="SMALL-CONDUCTANCE MECHANOSENSITIVE CHANNEL"/>
    <property type="match status" value="1"/>
</dbReference>
<keyword evidence="3" id="KW-1003">Cell membrane</keyword>